<comment type="caution">
    <text evidence="1">The sequence shown here is derived from an EMBL/GenBank/DDBJ whole genome shotgun (WGS) entry which is preliminary data.</text>
</comment>
<organism evidence="1 2">
    <name type="scientific">Paractinoplanes rhizophilus</name>
    <dbReference type="NCBI Taxonomy" id="1416877"/>
    <lineage>
        <taxon>Bacteria</taxon>
        <taxon>Bacillati</taxon>
        <taxon>Actinomycetota</taxon>
        <taxon>Actinomycetes</taxon>
        <taxon>Micromonosporales</taxon>
        <taxon>Micromonosporaceae</taxon>
        <taxon>Paractinoplanes</taxon>
    </lineage>
</organism>
<dbReference type="Proteomes" id="UP001596548">
    <property type="component" value="Unassembled WGS sequence"/>
</dbReference>
<protein>
    <submittedName>
        <fullName evidence="1">Uncharacterized protein</fullName>
    </submittedName>
</protein>
<proteinExistence type="predicted"/>
<dbReference type="EMBL" id="JBHTBJ010000011">
    <property type="protein sequence ID" value="MFC7275810.1"/>
    <property type="molecule type" value="Genomic_DNA"/>
</dbReference>
<evidence type="ECO:0000313" key="2">
    <source>
        <dbReference type="Proteomes" id="UP001596548"/>
    </source>
</evidence>
<keyword evidence="2" id="KW-1185">Reference proteome</keyword>
<dbReference type="RefSeq" id="WP_378969342.1">
    <property type="nucleotide sequence ID" value="NZ_JBHTBJ010000011.1"/>
</dbReference>
<reference evidence="2" key="1">
    <citation type="journal article" date="2019" name="Int. J. Syst. Evol. Microbiol.">
        <title>The Global Catalogue of Microorganisms (GCM) 10K type strain sequencing project: providing services to taxonomists for standard genome sequencing and annotation.</title>
        <authorList>
            <consortium name="The Broad Institute Genomics Platform"/>
            <consortium name="The Broad Institute Genome Sequencing Center for Infectious Disease"/>
            <person name="Wu L."/>
            <person name="Ma J."/>
        </authorList>
    </citation>
    <scope>NUCLEOTIDE SEQUENCE [LARGE SCALE GENOMIC DNA]</scope>
    <source>
        <strain evidence="2">XZYJT-10</strain>
    </source>
</reference>
<accession>A0ABW2HW50</accession>
<gene>
    <name evidence="1" type="ORF">ACFQS1_17610</name>
</gene>
<sequence>MLRPASRRAHHRAPFRDGGRRLDLLWLDPLRLDPLRLNLLRHGLLRHAGRRL</sequence>
<evidence type="ECO:0000313" key="1">
    <source>
        <dbReference type="EMBL" id="MFC7275810.1"/>
    </source>
</evidence>
<name>A0ABW2HW50_9ACTN</name>